<gene>
    <name evidence="2" type="ORF">GMD78_08045</name>
</gene>
<reference evidence="2 3" key="1">
    <citation type="submission" date="2019-11" db="EMBL/GenBank/DDBJ databases">
        <authorList>
            <person name="Li X."/>
        </authorList>
    </citation>
    <scope>NUCLEOTIDE SEQUENCE [LARGE SCALE GENOMIC DNA]</scope>
    <source>
        <strain evidence="2 3">L9</strain>
    </source>
</reference>
<feature type="transmembrane region" description="Helical" evidence="1">
    <location>
        <begin position="86"/>
        <end position="104"/>
    </location>
</feature>
<comment type="caution">
    <text evidence="2">The sequence shown here is derived from an EMBL/GenBank/DDBJ whole genome shotgun (WGS) entry which is preliminary data.</text>
</comment>
<feature type="transmembrane region" description="Helical" evidence="1">
    <location>
        <begin position="205"/>
        <end position="224"/>
    </location>
</feature>
<evidence type="ECO:0000313" key="3">
    <source>
        <dbReference type="Proteomes" id="UP000469125"/>
    </source>
</evidence>
<feature type="transmembrane region" description="Helical" evidence="1">
    <location>
        <begin position="170"/>
        <end position="190"/>
    </location>
</feature>
<evidence type="ECO:0000256" key="1">
    <source>
        <dbReference type="SAM" id="Phobius"/>
    </source>
</evidence>
<keyword evidence="1" id="KW-0812">Transmembrane</keyword>
<name>A0A6N8FLZ6_9BACI</name>
<proteinExistence type="predicted"/>
<accession>A0A6N8FLZ6</accession>
<feature type="transmembrane region" description="Helical" evidence="1">
    <location>
        <begin position="48"/>
        <end position="66"/>
    </location>
</feature>
<dbReference type="RefSeq" id="WP_155668329.1">
    <property type="nucleotide sequence ID" value="NZ_WOCA01000005.1"/>
</dbReference>
<organism evidence="2 3">
    <name type="scientific">Ornithinibacillus caprae</name>
    <dbReference type="NCBI Taxonomy" id="2678566"/>
    <lineage>
        <taxon>Bacteria</taxon>
        <taxon>Bacillati</taxon>
        <taxon>Bacillota</taxon>
        <taxon>Bacilli</taxon>
        <taxon>Bacillales</taxon>
        <taxon>Bacillaceae</taxon>
        <taxon>Ornithinibacillus</taxon>
    </lineage>
</organism>
<protein>
    <submittedName>
        <fullName evidence="2">Uncharacterized protein</fullName>
    </submittedName>
</protein>
<dbReference type="Proteomes" id="UP000469125">
    <property type="component" value="Unassembled WGS sequence"/>
</dbReference>
<feature type="transmembrane region" description="Helical" evidence="1">
    <location>
        <begin position="21"/>
        <end position="42"/>
    </location>
</feature>
<evidence type="ECO:0000313" key="2">
    <source>
        <dbReference type="EMBL" id="MUK88338.1"/>
    </source>
</evidence>
<dbReference type="AlphaFoldDB" id="A0A6N8FLZ6"/>
<keyword evidence="3" id="KW-1185">Reference proteome</keyword>
<feature type="transmembrane region" description="Helical" evidence="1">
    <location>
        <begin position="141"/>
        <end position="163"/>
    </location>
</feature>
<keyword evidence="1" id="KW-1133">Transmembrane helix</keyword>
<keyword evidence="1" id="KW-0472">Membrane</keyword>
<sequence>MGKQIRGLLYYYLTDIQHSIKIFWSILLSVLVVCIVFAYFLLSVEDGFMRFGFPFAIYVYFMILGFLTVKESIPFALKLGATRKNIFISIGIFFLILVFAYAIVANTLQEITLAFTKAIGIDSFAFLHLAQLIEDTWLNRVIIDTSLMFLFSSVMFIIGLLFYRYGLAGGGSVVAVLAIAMLLAIAKGWIFDFISHLVNNLDLTLFYQILLIGIVIYCISFLLIQTITINKAR</sequence>
<dbReference type="EMBL" id="WOCA01000005">
    <property type="protein sequence ID" value="MUK88338.1"/>
    <property type="molecule type" value="Genomic_DNA"/>
</dbReference>